<keyword evidence="5" id="KW-0862">Zinc</keyword>
<keyword evidence="2" id="KW-0227">DNA damage</keyword>
<keyword evidence="9" id="KW-1185">Reference proteome</keyword>
<dbReference type="AlphaFoldDB" id="A0A0P6XBZ0"/>
<dbReference type="InterPro" id="IPR007232">
    <property type="entry name" value="Rad52_Rad59_Rad22"/>
</dbReference>
<dbReference type="PANTHER" id="PTHR12132:SF1">
    <property type="entry name" value="DNA REPAIR PROTEIN RAD52 HOMOLOG"/>
    <property type="match status" value="1"/>
</dbReference>
<keyword evidence="3" id="KW-0233">DNA recombination</keyword>
<dbReference type="GO" id="GO:0006312">
    <property type="term" value="P:mitotic recombination"/>
    <property type="evidence" value="ECO:0007669"/>
    <property type="project" value="TreeGrafter"/>
</dbReference>
<dbReference type="InterPro" id="IPR007527">
    <property type="entry name" value="Znf_SWIM"/>
</dbReference>
<evidence type="ECO:0000256" key="3">
    <source>
        <dbReference type="ARBA" id="ARBA00023172"/>
    </source>
</evidence>
<comment type="caution">
    <text evidence="8">The sequence shown here is derived from an EMBL/GenBank/DDBJ whole genome shotgun (WGS) entry which is preliminary data.</text>
</comment>
<keyword evidence="4" id="KW-0234">DNA repair</keyword>
<dbReference type="GO" id="GO:0000724">
    <property type="term" value="P:double-strand break repair via homologous recombination"/>
    <property type="evidence" value="ECO:0007669"/>
    <property type="project" value="TreeGrafter"/>
</dbReference>
<evidence type="ECO:0000313" key="9">
    <source>
        <dbReference type="Proteomes" id="UP000050514"/>
    </source>
</evidence>
<dbReference type="Gene3D" id="3.30.390.80">
    <property type="entry name" value="DNA repair protein Rad52/59/22"/>
    <property type="match status" value="1"/>
</dbReference>
<evidence type="ECO:0000313" key="8">
    <source>
        <dbReference type="EMBL" id="KPL77773.1"/>
    </source>
</evidence>
<dbReference type="GO" id="GO:0008270">
    <property type="term" value="F:zinc ion binding"/>
    <property type="evidence" value="ECO:0007669"/>
    <property type="project" value="UniProtKB-KW"/>
</dbReference>
<sequence>MTTAPPILENQFQHERMARAQAALQNGDMQVMVLTDFAWIVASKRSHYTVSLDGDAWTCTCPDFTGRCQRFGLRCKHIEAVRLIETEKIAESGQVSQYTYPQFSTTHTEEQMTQSVPTHDPPTLDSSSEQILWRLRQPLDMNRVKRRQAPGQGTVPYLEGYDVIETANDLFLFHWSFDLLSEPHIMRWDKVITFYDQRSRKKVPVLGEDGKPTTEIAGIAYITGRITVELDGKAYNHADAGRCIFTGDTPEALDMAIAGAVTDCLKRCFRQLGEQFGNSLYDKEIARTAGLENGSSNGHGSNGNGQSEKSTSQSASPNSPVASNSPASQAEALQYRDGVAVDTSNAAELEAFNAFKSAHQELAPASREVLRAWVASRNGKK</sequence>
<proteinExistence type="inferred from homology"/>
<keyword evidence="5" id="KW-0863">Zinc-finger</keyword>
<comment type="similarity">
    <text evidence="1">Belongs to the RAD52 family.</text>
</comment>
<evidence type="ECO:0000256" key="6">
    <source>
        <dbReference type="SAM" id="MobiDB-lite"/>
    </source>
</evidence>
<keyword evidence="5" id="KW-0479">Metal-binding</keyword>
<dbReference type="EMBL" id="LGHJ01000008">
    <property type="protein sequence ID" value="KPL77773.1"/>
    <property type="molecule type" value="Genomic_DNA"/>
</dbReference>
<evidence type="ECO:0000256" key="2">
    <source>
        <dbReference type="ARBA" id="ARBA00022763"/>
    </source>
</evidence>
<evidence type="ECO:0000256" key="1">
    <source>
        <dbReference type="ARBA" id="ARBA00006638"/>
    </source>
</evidence>
<feature type="region of interest" description="Disordered" evidence="6">
    <location>
        <begin position="291"/>
        <end position="336"/>
    </location>
</feature>
<dbReference type="Pfam" id="PF04098">
    <property type="entry name" value="Rad52_Rad22"/>
    <property type="match status" value="1"/>
</dbReference>
<accession>A0A0P6XBZ0</accession>
<dbReference type="PANTHER" id="PTHR12132">
    <property type="entry name" value="DNA REPAIR AND RECOMBINATION PROTEIN RAD52, RAD59"/>
    <property type="match status" value="1"/>
</dbReference>
<dbReference type="Proteomes" id="UP000050514">
    <property type="component" value="Unassembled WGS sequence"/>
</dbReference>
<dbReference type="PROSITE" id="PS50966">
    <property type="entry name" value="ZF_SWIM"/>
    <property type="match status" value="1"/>
</dbReference>
<evidence type="ECO:0000256" key="4">
    <source>
        <dbReference type="ARBA" id="ARBA00023204"/>
    </source>
</evidence>
<organism evidence="8 9">
    <name type="scientific">Bellilinea caldifistulae</name>
    <dbReference type="NCBI Taxonomy" id="360411"/>
    <lineage>
        <taxon>Bacteria</taxon>
        <taxon>Bacillati</taxon>
        <taxon>Chloroflexota</taxon>
        <taxon>Anaerolineae</taxon>
        <taxon>Anaerolineales</taxon>
        <taxon>Anaerolineaceae</taxon>
        <taxon>Bellilinea</taxon>
    </lineage>
</organism>
<feature type="domain" description="SWIM-type" evidence="7">
    <location>
        <begin position="48"/>
        <end position="86"/>
    </location>
</feature>
<dbReference type="InterPro" id="IPR041247">
    <property type="entry name" value="Rad52_fam"/>
</dbReference>
<evidence type="ECO:0000256" key="5">
    <source>
        <dbReference type="PROSITE-ProRule" id="PRU00325"/>
    </source>
</evidence>
<dbReference type="GO" id="GO:0045002">
    <property type="term" value="P:double-strand break repair via single-strand annealing"/>
    <property type="evidence" value="ECO:0007669"/>
    <property type="project" value="TreeGrafter"/>
</dbReference>
<evidence type="ECO:0000259" key="7">
    <source>
        <dbReference type="PROSITE" id="PS50966"/>
    </source>
</evidence>
<feature type="compositionally biased region" description="Low complexity" evidence="6">
    <location>
        <begin position="293"/>
        <end position="330"/>
    </location>
</feature>
<reference evidence="8 9" key="1">
    <citation type="submission" date="2015-07" db="EMBL/GenBank/DDBJ databases">
        <title>Draft genome of Bellilinea caldifistulae DSM 17877.</title>
        <authorList>
            <person name="Hemp J."/>
            <person name="Ward L.M."/>
            <person name="Pace L.A."/>
            <person name="Fischer W.W."/>
        </authorList>
    </citation>
    <scope>NUCLEOTIDE SEQUENCE [LARGE SCALE GENOMIC DNA]</scope>
    <source>
        <strain evidence="8 9">GOMI-1</strain>
    </source>
</reference>
<name>A0A0P6XBZ0_9CHLR</name>
<protein>
    <recommendedName>
        <fullName evidence="7">SWIM-type domain-containing protein</fullName>
    </recommendedName>
</protein>
<dbReference type="STRING" id="360411.AC812_02700"/>
<dbReference type="Pfam" id="PF04434">
    <property type="entry name" value="SWIM"/>
    <property type="match status" value="1"/>
</dbReference>
<dbReference type="InterPro" id="IPR042525">
    <property type="entry name" value="Rad52_Rad59_Rad22_sf"/>
</dbReference>
<dbReference type="SUPFAM" id="SSF54768">
    <property type="entry name" value="dsRNA-binding domain-like"/>
    <property type="match status" value="1"/>
</dbReference>
<dbReference type="RefSeq" id="WP_061914353.1">
    <property type="nucleotide sequence ID" value="NZ_DF967971.1"/>
</dbReference>
<dbReference type="OrthoDB" id="149299at2"/>
<gene>
    <name evidence="8" type="ORF">AC812_02700</name>
</gene>